<dbReference type="GO" id="GO:0045271">
    <property type="term" value="C:respiratory chain complex I"/>
    <property type="evidence" value="ECO:0007669"/>
    <property type="project" value="UniProtKB-UniRule"/>
</dbReference>
<evidence type="ECO:0000256" key="12">
    <source>
        <dbReference type="ARBA" id="ARBA00045908"/>
    </source>
</evidence>
<feature type="transmembrane region" description="Helical" evidence="14">
    <location>
        <begin position="31"/>
        <end position="51"/>
    </location>
</feature>
<dbReference type="GO" id="GO:0005743">
    <property type="term" value="C:mitochondrial inner membrane"/>
    <property type="evidence" value="ECO:0007669"/>
    <property type="project" value="UniProtKB-SubCell"/>
</dbReference>
<protein>
    <recommendedName>
        <fullName evidence="3 14">NADH dehydrogenase [ubiquinone] 1 alpha subcomplex subunit 13</fullName>
    </recommendedName>
</protein>
<evidence type="ECO:0000256" key="5">
    <source>
        <dbReference type="ARBA" id="ARBA00022660"/>
    </source>
</evidence>
<dbReference type="EMBL" id="CAJHNH020001282">
    <property type="protein sequence ID" value="CAG5122419.1"/>
    <property type="molecule type" value="Genomic_DNA"/>
</dbReference>
<evidence type="ECO:0000256" key="8">
    <source>
        <dbReference type="ARBA" id="ARBA00022982"/>
    </source>
</evidence>
<organism evidence="15 16">
    <name type="scientific">Candidula unifasciata</name>
    <dbReference type="NCBI Taxonomy" id="100452"/>
    <lineage>
        <taxon>Eukaryota</taxon>
        <taxon>Metazoa</taxon>
        <taxon>Spiralia</taxon>
        <taxon>Lophotrochozoa</taxon>
        <taxon>Mollusca</taxon>
        <taxon>Gastropoda</taxon>
        <taxon>Heterobranchia</taxon>
        <taxon>Euthyneura</taxon>
        <taxon>Panpulmonata</taxon>
        <taxon>Eupulmonata</taxon>
        <taxon>Stylommatophora</taxon>
        <taxon>Helicina</taxon>
        <taxon>Helicoidea</taxon>
        <taxon>Geomitridae</taxon>
        <taxon>Candidula</taxon>
    </lineage>
</organism>
<evidence type="ECO:0000256" key="7">
    <source>
        <dbReference type="ARBA" id="ARBA00022792"/>
    </source>
</evidence>
<proteinExistence type="inferred from homology"/>
<evidence type="ECO:0000313" key="15">
    <source>
        <dbReference type="EMBL" id="CAG5122419.1"/>
    </source>
</evidence>
<dbReference type="PANTHER" id="PTHR12966:SF0">
    <property type="entry name" value="NADH DEHYDROGENASE [UBIQUINONE] 1 ALPHA SUBCOMPLEX SUBUNIT 13"/>
    <property type="match status" value="1"/>
</dbReference>
<keyword evidence="5 14" id="KW-0679">Respiratory chain</keyword>
<dbReference type="InterPro" id="IPR009346">
    <property type="entry name" value="GRIM-19"/>
</dbReference>
<evidence type="ECO:0000256" key="2">
    <source>
        <dbReference type="ARBA" id="ARBA00007312"/>
    </source>
</evidence>
<evidence type="ECO:0000256" key="13">
    <source>
        <dbReference type="ARBA" id="ARBA00046797"/>
    </source>
</evidence>
<comment type="function">
    <text evidence="14">Complex I functions in the transfer of electrons from NADH to the respiratory chain. Accessory subunit of the mitochondrial membrane respiratory chain NADH dehydrogenase (Complex I), that is believed not to be involved in catalysis.</text>
</comment>
<evidence type="ECO:0000256" key="1">
    <source>
        <dbReference type="ARBA" id="ARBA00004298"/>
    </source>
</evidence>
<name>A0A8S3Z0B5_9EUPU</name>
<reference evidence="15" key="1">
    <citation type="submission" date="2021-04" db="EMBL/GenBank/DDBJ databases">
        <authorList>
            <consortium name="Molecular Ecology Group"/>
        </authorList>
    </citation>
    <scope>NUCLEOTIDE SEQUENCE</scope>
</reference>
<evidence type="ECO:0000256" key="3">
    <source>
        <dbReference type="ARBA" id="ARBA00018192"/>
    </source>
</evidence>
<dbReference type="AlphaFoldDB" id="A0A8S3Z0B5"/>
<keyword evidence="11 14" id="KW-0472">Membrane</keyword>
<keyword evidence="10 14" id="KW-0496">Mitochondrion</keyword>
<dbReference type="Proteomes" id="UP000678393">
    <property type="component" value="Unassembled WGS sequence"/>
</dbReference>
<accession>A0A8S3Z0B5</accession>
<sequence length="147" mass="17594">MASYTQDLPPKNGFEKIQWQAQNPTRLMRGYTQFALFAAFTLCGWVGFAFWRKRQRRYNLEMMDARVAIEPFLLAEKDRAILKHLRRCRDEENEVMKNVPGWKTGTLWGEPVYYNVRDRFIKPSHTEQIVHLDPKYVNKVQYNHLVQ</sequence>
<keyword evidence="6 14" id="KW-0812">Transmembrane</keyword>
<evidence type="ECO:0000313" key="16">
    <source>
        <dbReference type="Proteomes" id="UP000678393"/>
    </source>
</evidence>
<dbReference type="PANTHER" id="PTHR12966">
    <property type="entry name" value="NADH DEHYDROGENASE UBIQUINONE 1 ALPHA SUBCOMPLEX SUBUNIT 13"/>
    <property type="match status" value="1"/>
</dbReference>
<evidence type="ECO:0000256" key="9">
    <source>
        <dbReference type="ARBA" id="ARBA00022989"/>
    </source>
</evidence>
<evidence type="ECO:0000256" key="14">
    <source>
        <dbReference type="RuleBase" id="RU368034"/>
    </source>
</evidence>
<evidence type="ECO:0000256" key="10">
    <source>
        <dbReference type="ARBA" id="ARBA00023128"/>
    </source>
</evidence>
<comment type="caution">
    <text evidence="15">The sequence shown here is derived from an EMBL/GenBank/DDBJ whole genome shotgun (WGS) entry which is preliminary data.</text>
</comment>
<comment type="subunit">
    <text evidence="13">Complex I is composed of 45 different subunits. Interacts with CARD15, but not with CARD4. Interacts with STAT3, but not with STAT1, STAT2 and STAT5A. Interacts with OLFM4.</text>
</comment>
<dbReference type="Pfam" id="PF06212">
    <property type="entry name" value="GRIM-19"/>
    <property type="match status" value="1"/>
</dbReference>
<evidence type="ECO:0000256" key="4">
    <source>
        <dbReference type="ARBA" id="ARBA00022448"/>
    </source>
</evidence>
<evidence type="ECO:0000256" key="11">
    <source>
        <dbReference type="ARBA" id="ARBA00023136"/>
    </source>
</evidence>
<comment type="subcellular location">
    <subcellularLocation>
        <location evidence="1 14">Mitochondrion inner membrane</location>
        <topology evidence="1 14">Single-pass membrane protein</topology>
        <orientation evidence="1 14">Matrix side</orientation>
    </subcellularLocation>
</comment>
<keyword evidence="4 14" id="KW-0813">Transport</keyword>
<keyword evidence="8 14" id="KW-0249">Electron transport</keyword>
<gene>
    <name evidence="15" type="ORF">CUNI_LOCUS7977</name>
</gene>
<comment type="function">
    <text evidence="12">Accessory subunit of the mitochondrial membrane respiratory chain NADH dehydrogenase (Complex I), that is believed not to be involved in catalysis. Complex I functions in the transfer of electrons from NADH to the respiratory chain. The immediate electron acceptor for the enzyme is believed to be ubiquinone. Involved in the interferon/all-trans-retinoic acid (IFN/RA) induced cell death. This apoptotic activity is inhibited by interaction with viral IRF1. Prevents the transactivation of STAT3 target genes. May play a role in CARD15-mediated innate mucosal responses and serve to regulate intestinal epithelial cell responses to microbes.</text>
</comment>
<comment type="similarity">
    <text evidence="2 14">Belongs to the complex I NDUFA13 subunit family.</text>
</comment>
<keyword evidence="9 14" id="KW-1133">Transmembrane helix</keyword>
<keyword evidence="7 14" id="KW-0999">Mitochondrion inner membrane</keyword>
<evidence type="ECO:0000256" key="6">
    <source>
        <dbReference type="ARBA" id="ARBA00022692"/>
    </source>
</evidence>
<keyword evidence="16" id="KW-1185">Reference proteome</keyword>
<dbReference type="OrthoDB" id="3308at2759"/>